<dbReference type="AlphaFoldDB" id="A0A224YIG1"/>
<sequence length="104" mass="11786">MAKQKRKKKSPCTDGISRVHPTVTRKNDSLEGLCNISHSRQRCKPLEKLTISPGALYFFPSQLVCILGKYLQEHAYMHPTSIHVNPGHRMARIVMTLYNALPSL</sequence>
<feature type="region of interest" description="Disordered" evidence="1">
    <location>
        <begin position="1"/>
        <end position="21"/>
    </location>
</feature>
<evidence type="ECO:0000256" key="1">
    <source>
        <dbReference type="SAM" id="MobiDB-lite"/>
    </source>
</evidence>
<organism evidence="2">
    <name type="scientific">Rhipicephalus zambeziensis</name>
    <dbReference type="NCBI Taxonomy" id="60191"/>
    <lineage>
        <taxon>Eukaryota</taxon>
        <taxon>Metazoa</taxon>
        <taxon>Ecdysozoa</taxon>
        <taxon>Arthropoda</taxon>
        <taxon>Chelicerata</taxon>
        <taxon>Arachnida</taxon>
        <taxon>Acari</taxon>
        <taxon>Parasitiformes</taxon>
        <taxon>Ixodida</taxon>
        <taxon>Ixodoidea</taxon>
        <taxon>Ixodidae</taxon>
        <taxon>Rhipicephalinae</taxon>
        <taxon>Rhipicephalus</taxon>
        <taxon>Rhipicephalus</taxon>
    </lineage>
</organism>
<feature type="compositionally biased region" description="Basic residues" evidence="1">
    <location>
        <begin position="1"/>
        <end position="10"/>
    </location>
</feature>
<evidence type="ECO:0000313" key="2">
    <source>
        <dbReference type="EMBL" id="MAA13580.1"/>
    </source>
</evidence>
<protein>
    <submittedName>
        <fullName evidence="2">Uncharacterized protein</fullName>
    </submittedName>
</protein>
<reference evidence="2" key="1">
    <citation type="journal article" date="2017" name="Parasit. Vectors">
        <title>Sialotranscriptomics of Rhipicephalus zambeziensis reveals intricate expression profiles of secretory proteins and suggests tight temporal transcriptional regulation during blood-feeding.</title>
        <authorList>
            <person name="de Castro M.H."/>
            <person name="de Klerk D."/>
            <person name="Pienaar R."/>
            <person name="Rees D.J.G."/>
            <person name="Mans B.J."/>
        </authorList>
    </citation>
    <scope>NUCLEOTIDE SEQUENCE</scope>
    <source>
        <tissue evidence="2">Salivary glands</tissue>
    </source>
</reference>
<proteinExistence type="predicted"/>
<dbReference type="EMBL" id="GFPF01002434">
    <property type="protein sequence ID" value="MAA13580.1"/>
    <property type="molecule type" value="Transcribed_RNA"/>
</dbReference>
<name>A0A224YIG1_9ACAR</name>
<accession>A0A224YIG1</accession>